<accession>A0A9P6DX60</accession>
<sequence length="243" mass="26536">MPPVVPHRRIASSPAQVVRPSPYPSPAEAIRKVRRGQDSTRAHGRQVLAEIDWWTIMAGQLPCDSRDGSDSDASSLYTRESLDEDLVERSGFAMDVDGVCLCPSMKRSATPSSSSLVGSSLSGACDHKLTTGTYAEYSIPVVAVNVGTSLLRLVRQIYAAPVPGDARVIWSNQHLSHPTVQCWRRSSILTRRHTPLSLLWWFHLTPHRAGAASIRCPTTANLTATTISDKGHLPGSTRIRLVH</sequence>
<keyword evidence="3" id="KW-1185">Reference proteome</keyword>
<name>A0A9P6DX60_9AGAM</name>
<dbReference type="EMBL" id="MU128960">
    <property type="protein sequence ID" value="KAF9514479.1"/>
    <property type="molecule type" value="Genomic_DNA"/>
</dbReference>
<organism evidence="2 3">
    <name type="scientific">Hydnum rufescens UP504</name>
    <dbReference type="NCBI Taxonomy" id="1448309"/>
    <lineage>
        <taxon>Eukaryota</taxon>
        <taxon>Fungi</taxon>
        <taxon>Dikarya</taxon>
        <taxon>Basidiomycota</taxon>
        <taxon>Agaricomycotina</taxon>
        <taxon>Agaricomycetes</taxon>
        <taxon>Cantharellales</taxon>
        <taxon>Hydnaceae</taxon>
        <taxon>Hydnum</taxon>
    </lineage>
</organism>
<evidence type="ECO:0000313" key="2">
    <source>
        <dbReference type="EMBL" id="KAF9514479.1"/>
    </source>
</evidence>
<gene>
    <name evidence="2" type="ORF">BS47DRAFT_1485068</name>
</gene>
<protein>
    <submittedName>
        <fullName evidence="2">Uncharacterized protein</fullName>
    </submittedName>
</protein>
<dbReference type="AlphaFoldDB" id="A0A9P6DX60"/>
<proteinExistence type="predicted"/>
<comment type="caution">
    <text evidence="2">The sequence shown here is derived from an EMBL/GenBank/DDBJ whole genome shotgun (WGS) entry which is preliminary data.</text>
</comment>
<evidence type="ECO:0000256" key="1">
    <source>
        <dbReference type="SAM" id="MobiDB-lite"/>
    </source>
</evidence>
<dbReference type="Proteomes" id="UP000886523">
    <property type="component" value="Unassembled WGS sequence"/>
</dbReference>
<dbReference type="OrthoDB" id="10619741at2759"/>
<reference evidence="2" key="1">
    <citation type="journal article" date="2020" name="Nat. Commun.">
        <title>Large-scale genome sequencing of mycorrhizal fungi provides insights into the early evolution of symbiotic traits.</title>
        <authorList>
            <person name="Miyauchi S."/>
            <person name="Kiss E."/>
            <person name="Kuo A."/>
            <person name="Drula E."/>
            <person name="Kohler A."/>
            <person name="Sanchez-Garcia M."/>
            <person name="Morin E."/>
            <person name="Andreopoulos B."/>
            <person name="Barry K.W."/>
            <person name="Bonito G."/>
            <person name="Buee M."/>
            <person name="Carver A."/>
            <person name="Chen C."/>
            <person name="Cichocki N."/>
            <person name="Clum A."/>
            <person name="Culley D."/>
            <person name="Crous P.W."/>
            <person name="Fauchery L."/>
            <person name="Girlanda M."/>
            <person name="Hayes R.D."/>
            <person name="Keri Z."/>
            <person name="LaButti K."/>
            <person name="Lipzen A."/>
            <person name="Lombard V."/>
            <person name="Magnuson J."/>
            <person name="Maillard F."/>
            <person name="Murat C."/>
            <person name="Nolan M."/>
            <person name="Ohm R.A."/>
            <person name="Pangilinan J."/>
            <person name="Pereira M.F."/>
            <person name="Perotto S."/>
            <person name="Peter M."/>
            <person name="Pfister S."/>
            <person name="Riley R."/>
            <person name="Sitrit Y."/>
            <person name="Stielow J.B."/>
            <person name="Szollosi G."/>
            <person name="Zifcakova L."/>
            <person name="Stursova M."/>
            <person name="Spatafora J.W."/>
            <person name="Tedersoo L."/>
            <person name="Vaario L.M."/>
            <person name="Yamada A."/>
            <person name="Yan M."/>
            <person name="Wang P."/>
            <person name="Xu J."/>
            <person name="Bruns T."/>
            <person name="Baldrian P."/>
            <person name="Vilgalys R."/>
            <person name="Dunand C."/>
            <person name="Henrissat B."/>
            <person name="Grigoriev I.V."/>
            <person name="Hibbett D."/>
            <person name="Nagy L.G."/>
            <person name="Martin F.M."/>
        </authorList>
    </citation>
    <scope>NUCLEOTIDE SEQUENCE</scope>
    <source>
        <strain evidence="2">UP504</strain>
    </source>
</reference>
<evidence type="ECO:0000313" key="3">
    <source>
        <dbReference type="Proteomes" id="UP000886523"/>
    </source>
</evidence>
<feature type="compositionally biased region" description="Basic residues" evidence="1">
    <location>
        <begin position="1"/>
        <end position="10"/>
    </location>
</feature>
<feature type="region of interest" description="Disordered" evidence="1">
    <location>
        <begin position="1"/>
        <end position="26"/>
    </location>
</feature>